<keyword evidence="1" id="KW-0472">Membrane</keyword>
<dbReference type="Proteomes" id="UP000233256">
    <property type="component" value="Unassembled WGS sequence"/>
</dbReference>
<evidence type="ECO:0000313" key="3">
    <source>
        <dbReference type="Proteomes" id="UP000233256"/>
    </source>
</evidence>
<protein>
    <recommendedName>
        <fullName evidence="4">Glycosyltransferase RgtA/B/C/D-like domain-containing protein</fullName>
    </recommendedName>
</protein>
<feature type="transmembrane region" description="Helical" evidence="1">
    <location>
        <begin position="90"/>
        <end position="109"/>
    </location>
</feature>
<organism evidence="2 3">
    <name type="scientific">Candidatus Wallbacteria bacterium HGW-Wallbacteria-1</name>
    <dbReference type="NCBI Taxonomy" id="2013854"/>
    <lineage>
        <taxon>Bacteria</taxon>
        <taxon>Candidatus Walliibacteriota</taxon>
    </lineage>
</organism>
<accession>A0A2N1PRU7</accession>
<proteinExistence type="predicted"/>
<sequence>MRRSTLTILIPSLILLAAISCFEIITIVSSNGGMFTYTLDDAYIHLAQAENLIKGHFGINTIEHSAPCSSILWPFILAPFTLLEYGYMTPLILNMLFCIASLWVLARIIEISLDEYSGHPAASALLAVIMLGTNLVGLIFTGMEHSLQVLLVLATLLGLISESQEKKTGAALIVIMILSPLIRYENMAVTLCGTLFLMRRGHMKASLLILCFSLLLTGGFSLYLTSIGLPPMPSSVMAKSQIVSGSSRIIEIIRNFRESMNKTPAILLMSALCFLAFAALSGNRDEKDSKLALSIAVAVGMHLLAGRYGWYSRYEIYIWTTVNASLIYLFREQLKSIFQNGNQAALITSLTLFTFLLCPAYLAVLTTTPQAAANIHDQHLQMHIFAKTFYGKPVAANDIGYLCFKNPHYVLDLWGLGSSDALKMRLSSKNGEWMNDLAMKKGVKLAMIYDKWYPDIPKTWKKMGVMKTGGENITPAFSSVDFYCLDPAEEGAISEALEAFRKVLPSNVTFQ</sequence>
<keyword evidence="1" id="KW-0812">Transmembrane</keyword>
<feature type="transmembrane region" description="Helical" evidence="1">
    <location>
        <begin position="121"/>
        <end position="140"/>
    </location>
</feature>
<gene>
    <name evidence="2" type="ORF">CVV64_04265</name>
</gene>
<dbReference type="EMBL" id="PGXC01000003">
    <property type="protein sequence ID" value="PKK90992.1"/>
    <property type="molecule type" value="Genomic_DNA"/>
</dbReference>
<keyword evidence="1" id="KW-1133">Transmembrane helix</keyword>
<feature type="transmembrane region" description="Helical" evidence="1">
    <location>
        <begin position="344"/>
        <end position="364"/>
    </location>
</feature>
<evidence type="ECO:0008006" key="4">
    <source>
        <dbReference type="Google" id="ProtNLM"/>
    </source>
</evidence>
<dbReference type="AlphaFoldDB" id="A0A2N1PRU7"/>
<evidence type="ECO:0000256" key="1">
    <source>
        <dbReference type="SAM" id="Phobius"/>
    </source>
</evidence>
<name>A0A2N1PRU7_9BACT</name>
<feature type="transmembrane region" description="Helical" evidence="1">
    <location>
        <begin position="292"/>
        <end position="310"/>
    </location>
</feature>
<feature type="transmembrane region" description="Helical" evidence="1">
    <location>
        <begin position="170"/>
        <end position="198"/>
    </location>
</feature>
<dbReference type="PROSITE" id="PS51257">
    <property type="entry name" value="PROKAR_LIPOPROTEIN"/>
    <property type="match status" value="1"/>
</dbReference>
<feature type="transmembrane region" description="Helical" evidence="1">
    <location>
        <begin position="205"/>
        <end position="224"/>
    </location>
</feature>
<reference evidence="2 3" key="1">
    <citation type="journal article" date="2017" name="ISME J.">
        <title>Potential for microbial H2 and metal transformations associated with novel bacteria and archaea in deep terrestrial subsurface sediments.</title>
        <authorList>
            <person name="Hernsdorf A.W."/>
            <person name="Amano Y."/>
            <person name="Miyakawa K."/>
            <person name="Ise K."/>
            <person name="Suzuki Y."/>
            <person name="Anantharaman K."/>
            <person name="Probst A."/>
            <person name="Burstein D."/>
            <person name="Thomas B.C."/>
            <person name="Banfield J.F."/>
        </authorList>
    </citation>
    <scope>NUCLEOTIDE SEQUENCE [LARGE SCALE GENOMIC DNA]</scope>
    <source>
        <strain evidence="2">HGW-Wallbacteria-1</strain>
    </source>
</reference>
<evidence type="ECO:0000313" key="2">
    <source>
        <dbReference type="EMBL" id="PKK90992.1"/>
    </source>
</evidence>
<comment type="caution">
    <text evidence="2">The sequence shown here is derived from an EMBL/GenBank/DDBJ whole genome shotgun (WGS) entry which is preliminary data.</text>
</comment>
<feature type="transmembrane region" description="Helical" evidence="1">
    <location>
        <begin position="263"/>
        <end position="280"/>
    </location>
</feature>